<dbReference type="Proteomes" id="UP000075883">
    <property type="component" value="Unassembled WGS sequence"/>
</dbReference>
<dbReference type="EnsemblMetazoa" id="ACUA007799-RA">
    <property type="protein sequence ID" value="ACUA007799-PA"/>
    <property type="gene ID" value="ACUA007799"/>
</dbReference>
<dbReference type="VEuPathDB" id="VectorBase:ACUA007799"/>
<dbReference type="Pfam" id="PF12796">
    <property type="entry name" value="Ank_2"/>
    <property type="match status" value="1"/>
</dbReference>
<dbReference type="InterPro" id="IPR036770">
    <property type="entry name" value="Ankyrin_rpt-contain_sf"/>
</dbReference>
<dbReference type="GO" id="GO:0005737">
    <property type="term" value="C:cytoplasm"/>
    <property type="evidence" value="ECO:0007669"/>
    <property type="project" value="TreeGrafter"/>
</dbReference>
<evidence type="ECO:0000256" key="3">
    <source>
        <dbReference type="PROSITE-ProRule" id="PRU00023"/>
    </source>
</evidence>
<protein>
    <submittedName>
        <fullName evidence="4">Uncharacterized protein</fullName>
    </submittedName>
</protein>
<feature type="repeat" description="ANK" evidence="3">
    <location>
        <begin position="1693"/>
        <end position="1725"/>
    </location>
</feature>
<reference evidence="4" key="2">
    <citation type="submission" date="2020-05" db="UniProtKB">
        <authorList>
            <consortium name="EnsemblMetazoa"/>
        </authorList>
    </citation>
    <scope>IDENTIFICATION</scope>
    <source>
        <strain evidence="4">A-37</strain>
    </source>
</reference>
<dbReference type="PROSITE" id="PS50088">
    <property type="entry name" value="ANK_REPEAT"/>
    <property type="match status" value="2"/>
</dbReference>
<name>A0A182M2F9_9DIPT</name>
<accession>A0A182M2F9</accession>
<organism evidence="4 5">
    <name type="scientific">Anopheles culicifacies</name>
    <dbReference type="NCBI Taxonomy" id="139723"/>
    <lineage>
        <taxon>Eukaryota</taxon>
        <taxon>Metazoa</taxon>
        <taxon>Ecdysozoa</taxon>
        <taxon>Arthropoda</taxon>
        <taxon>Hexapoda</taxon>
        <taxon>Insecta</taxon>
        <taxon>Pterygota</taxon>
        <taxon>Neoptera</taxon>
        <taxon>Endopterygota</taxon>
        <taxon>Diptera</taxon>
        <taxon>Nematocera</taxon>
        <taxon>Culicoidea</taxon>
        <taxon>Culicidae</taxon>
        <taxon>Anophelinae</taxon>
        <taxon>Anopheles</taxon>
        <taxon>culicifacies species complex</taxon>
    </lineage>
</organism>
<dbReference type="SMART" id="SM00248">
    <property type="entry name" value="ANK"/>
    <property type="match status" value="10"/>
</dbReference>
<dbReference type="PROSITE" id="PS50297">
    <property type="entry name" value="ANK_REP_REGION"/>
    <property type="match status" value="1"/>
</dbReference>
<proteinExistence type="predicted"/>
<evidence type="ECO:0000256" key="2">
    <source>
        <dbReference type="ARBA" id="ARBA00023043"/>
    </source>
</evidence>
<dbReference type="SUPFAM" id="SSF48403">
    <property type="entry name" value="Ankyrin repeat"/>
    <property type="match status" value="2"/>
</dbReference>
<keyword evidence="2 3" id="KW-0040">ANK repeat</keyword>
<keyword evidence="1" id="KW-0677">Repeat</keyword>
<dbReference type="EMBL" id="AXCM01007054">
    <property type="status" value="NOT_ANNOTATED_CDS"/>
    <property type="molecule type" value="Genomic_DNA"/>
</dbReference>
<dbReference type="Gene3D" id="1.25.40.20">
    <property type="entry name" value="Ankyrin repeat-containing domain"/>
    <property type="match status" value="4"/>
</dbReference>
<feature type="repeat" description="ANK" evidence="3">
    <location>
        <begin position="1614"/>
        <end position="1646"/>
    </location>
</feature>
<dbReference type="STRING" id="139723.A0A182M2F9"/>
<dbReference type="Pfam" id="PF00023">
    <property type="entry name" value="Ank"/>
    <property type="match status" value="1"/>
</dbReference>
<keyword evidence="5" id="KW-1185">Reference proteome</keyword>
<dbReference type="InterPro" id="IPR002110">
    <property type="entry name" value="Ankyrin_rpt"/>
</dbReference>
<evidence type="ECO:0000256" key="1">
    <source>
        <dbReference type="ARBA" id="ARBA00022737"/>
    </source>
</evidence>
<evidence type="ECO:0000313" key="4">
    <source>
        <dbReference type="EnsemblMetazoa" id="ACUA007799-PA"/>
    </source>
</evidence>
<evidence type="ECO:0000313" key="5">
    <source>
        <dbReference type="Proteomes" id="UP000075883"/>
    </source>
</evidence>
<reference evidence="5" key="1">
    <citation type="submission" date="2013-09" db="EMBL/GenBank/DDBJ databases">
        <title>The Genome Sequence of Anopheles culicifacies species A.</title>
        <authorList>
            <consortium name="The Broad Institute Genomics Platform"/>
            <person name="Neafsey D.E."/>
            <person name="Besansky N."/>
            <person name="Howell P."/>
            <person name="Walton C."/>
            <person name="Young S.K."/>
            <person name="Zeng Q."/>
            <person name="Gargeya S."/>
            <person name="Fitzgerald M."/>
            <person name="Haas B."/>
            <person name="Abouelleil A."/>
            <person name="Allen A.W."/>
            <person name="Alvarado L."/>
            <person name="Arachchi H.M."/>
            <person name="Berlin A.M."/>
            <person name="Chapman S.B."/>
            <person name="Gainer-Dewar J."/>
            <person name="Goldberg J."/>
            <person name="Griggs A."/>
            <person name="Gujja S."/>
            <person name="Hansen M."/>
            <person name="Howarth C."/>
            <person name="Imamovic A."/>
            <person name="Ireland A."/>
            <person name="Larimer J."/>
            <person name="McCowan C."/>
            <person name="Murphy C."/>
            <person name="Pearson M."/>
            <person name="Poon T.W."/>
            <person name="Priest M."/>
            <person name="Roberts A."/>
            <person name="Saif S."/>
            <person name="Shea T."/>
            <person name="Sisk P."/>
            <person name="Sykes S."/>
            <person name="Wortman J."/>
            <person name="Nusbaum C."/>
            <person name="Birren B."/>
        </authorList>
    </citation>
    <scope>NUCLEOTIDE SEQUENCE [LARGE SCALE GENOMIC DNA]</scope>
    <source>
        <strain evidence="5">A-37</strain>
    </source>
</reference>
<dbReference type="PANTHER" id="PTHR24198:SF165">
    <property type="entry name" value="ANKYRIN REPEAT-CONTAINING PROTEIN-RELATED"/>
    <property type="match status" value="1"/>
</dbReference>
<sequence>MENNLVESIFEAITGGDETELEKCIKEATIDTVLEFRRAYGESPLHLCVKIGGLSHLGVVRCLLGSGLFDNGTVDSEGHTVLECALATGDNELVDALIKLEIEGLDDATACYRMFRHNSLQIFKQFLFVRQFKEEEEFQHIARALIQLKVKNVHLSQDLRLFALWKLSDYGFRKLSGDWPGTKDPNEWKHHIDVISDCWRVISGQYDTRLYADVDDQLLHRLQTVHNHLYFLKHKQFLAHLPMQEVLFCLAIFLSIYHDAEHFLEYRLMVNKCMVIEFVRMFSTHLATVKKYLEGTETELLAIVCEIEATGVEEKKKLIEDILAMLDSSELPNKLHVLKQLKERAASPESKDSLIKDMLDKMKRIDKPWMEKMATKVKALDRANREQLIGQIGKRLRHVAHPQNVVNRLMGDWRKGKTTESIVADIISGESFNLSHLMCGKVRRTKRKLLKCYSKTRQYYSLHKTLFYCENIVRESKEANAESTYAELACMKRTVQVFGESIKNTANSANMPGKAENAVHVMLTALFLNINKLFREVVSHSISLKKQLLKGAHELMLCDTFRTNLGMMRMVFQLLFVVAVSTVRQSFYGYMRQCDTFRELRSLMLYVDDMKTFDERQLFCYQQVMQYLNEAKATFEKLEREPVGKLPNFQLLQKHWKVKREIVETLDECFKENDSFSYSELRRACFSSDNLSAVRRLLDWKLTLKWSRDFFRKVDLSWHTIHVESVAMEWKDVRLLKYNPSVTAGILKHATNALDCIEEFDYIVHTRQLTQELQLADKIDEEALQLLNARLKSYYNDIFFVDNKWKVLETFCKERKLPWDKQQVRELVKRDQAHLQRLYDDGRGELRLILEEFGLHTVDGLVTRMFYLPTRMLSALEYIQLELCEMLYAVGYFGDSFHYLKSRIPMIQGKNFRNFLAHDTVSYNILTDSSMEKIVINAFVFANTEVSLFGNGAPNKVDISVPTLSEMHQWVAVQKRLLDVFQANDFEGMHKIGTEGGEIKGRFCYTPNKSYVASAFLHLPELINPCDASRRPVAEYLDQYFAGFLDKFDDRDYQVSMALKMHDYQAVYDRTIALGDRVIREQLFGWEELMTHVRKTDLFVHLVAAVNRGSILKKLIEYGNTAGVREILPFFEGFHSAHDRGPLGDALLYCVRSIADLLLSRTLVPRAAILLLAIMVHWNDIFIQMMVQTDVDRDSFRFLVKTAIQARNYTATVYLLENEAFQPFIPDTFVSCAKFAANLGELAALQHLLVRCPPTTTVAKTNLADALHEAAQEQHWKCAQLLLEHNVPADMRFLEKLQEKHCSIVLFVKFGQSRLLQKIKSINPERLGEVAKHAFTMAVRNRMTSGRMIRTLRAFGFDWLDNSETLHAAIRDKNKQVFETIQALINEQCARDPSAHLDHFRHALMVLQRWKMISFVEESKMQGSSSLLSAIDTKDITSVQELLNWARQMRTIEELGILGGIVFEQETVFTCFGKRKDRYGRWNTRDGCEDMIIRMETCALLGEMIWQQFTMNAQSSTPVTFSVLTAEDEVLEPLPNQTFTLRESSSLEEPLKDLLKFVNATLSNYAIVFAKFSTTDGATRCFWQIEQISCLYDIHPLSEGGVDLTDTVNYVDVDGETPLHYCFPKDTLEMVKLLVENGANPLLADDSGFAPIHLSLLNTQDFAVARYLFDESVRRDLRNANGYSVLELDDGSGGNRLIHTAIMASRQDIVQRLLQLHADVSVVNSFGVTPVHFATSVNIHNKCSIVKMILDYDPSIVDTSFNNKDETLLQTAARDYSVELVQLVLRYKPNFQLNHNGMTALGLAILMKHTECAKCLIKYAIDNNIRDVTQVGEDDLIVLSLFSNDYELSKMLLEHELGHKMQDIEERDLPRIQSILVGTLSNLPDVPIARVVELQRFTESENFLQELRLIATSIRDQ</sequence>
<dbReference type="PANTHER" id="PTHR24198">
    <property type="entry name" value="ANKYRIN REPEAT AND PROTEIN KINASE DOMAIN-CONTAINING PROTEIN"/>
    <property type="match status" value="1"/>
</dbReference>